<dbReference type="PROSITE" id="PS50222">
    <property type="entry name" value="EF_HAND_2"/>
    <property type="match status" value="1"/>
</dbReference>
<reference evidence="3" key="1">
    <citation type="journal article" date="2021" name="Genome Biol. Evol.">
        <title>A High-Quality Reference Genome for a Parasitic Bivalve with Doubly Uniparental Inheritance (Bivalvia: Unionida).</title>
        <authorList>
            <person name="Smith C.H."/>
        </authorList>
    </citation>
    <scope>NUCLEOTIDE SEQUENCE</scope>
    <source>
        <strain evidence="3">CHS0354</strain>
    </source>
</reference>
<dbReference type="Proteomes" id="UP001195483">
    <property type="component" value="Unassembled WGS sequence"/>
</dbReference>
<reference evidence="3" key="2">
    <citation type="journal article" date="2021" name="Genome Biol. Evol.">
        <title>Developing a high-quality reference genome for a parasitic bivalve with doubly uniparental inheritance (Bivalvia: Unionida).</title>
        <authorList>
            <person name="Smith C.H."/>
        </authorList>
    </citation>
    <scope>NUCLEOTIDE SEQUENCE</scope>
    <source>
        <strain evidence="3">CHS0354</strain>
        <tissue evidence="3">Mantle</tissue>
    </source>
</reference>
<gene>
    <name evidence="3" type="ORF">CHS0354_021766</name>
</gene>
<dbReference type="InterPro" id="IPR011992">
    <property type="entry name" value="EF-hand-dom_pair"/>
</dbReference>
<dbReference type="InterPro" id="IPR002048">
    <property type="entry name" value="EF_hand_dom"/>
</dbReference>
<organism evidence="3 4">
    <name type="scientific">Potamilus streckersoni</name>
    <dbReference type="NCBI Taxonomy" id="2493646"/>
    <lineage>
        <taxon>Eukaryota</taxon>
        <taxon>Metazoa</taxon>
        <taxon>Spiralia</taxon>
        <taxon>Lophotrochozoa</taxon>
        <taxon>Mollusca</taxon>
        <taxon>Bivalvia</taxon>
        <taxon>Autobranchia</taxon>
        <taxon>Heteroconchia</taxon>
        <taxon>Palaeoheterodonta</taxon>
        <taxon>Unionida</taxon>
        <taxon>Unionoidea</taxon>
        <taxon>Unionidae</taxon>
        <taxon>Ambleminae</taxon>
        <taxon>Lampsilini</taxon>
        <taxon>Potamilus</taxon>
    </lineage>
</organism>
<accession>A0AAE0TLE0</accession>
<dbReference type="SUPFAM" id="SSF47473">
    <property type="entry name" value="EF-hand"/>
    <property type="match status" value="1"/>
</dbReference>
<evidence type="ECO:0000313" key="3">
    <source>
        <dbReference type="EMBL" id="KAK3612079.1"/>
    </source>
</evidence>
<evidence type="ECO:0000256" key="1">
    <source>
        <dbReference type="ARBA" id="ARBA00022837"/>
    </source>
</evidence>
<dbReference type="AlphaFoldDB" id="A0AAE0TLE0"/>
<name>A0AAE0TLE0_9BIVA</name>
<keyword evidence="1" id="KW-0106">Calcium</keyword>
<dbReference type="GO" id="GO:0005509">
    <property type="term" value="F:calcium ion binding"/>
    <property type="evidence" value="ECO:0007669"/>
    <property type="project" value="InterPro"/>
</dbReference>
<sequence length="210" mass="24392">MSDSKFVEGKTRVWYRMTNKKKNGFMTKKDYADMAQCFIDEFNPGEQKSVKLRAWLIEGWDILIKMGQKATPEHPACFSSENTPKTLLISQTLSKGERITEDLYVQAYQEILRANSDLFKNCLQEMVTIFFSVFDTNGDGFICVEEMIHGLKCFGIDHEKALRKAFVEMDIRKEGKVDKDTYVQAWVDFMMNIDKDKPDVLSRHLTPFLL</sequence>
<dbReference type="CDD" id="cd00051">
    <property type="entry name" value="EFh"/>
    <property type="match status" value="1"/>
</dbReference>
<dbReference type="EMBL" id="JAEAOA010001325">
    <property type="protein sequence ID" value="KAK3612079.1"/>
    <property type="molecule type" value="Genomic_DNA"/>
</dbReference>
<protein>
    <recommendedName>
        <fullName evidence="2">EF-hand domain-containing protein</fullName>
    </recommendedName>
</protein>
<feature type="domain" description="EF-hand" evidence="2">
    <location>
        <begin position="122"/>
        <end position="157"/>
    </location>
</feature>
<dbReference type="InterPro" id="IPR018247">
    <property type="entry name" value="EF_Hand_1_Ca_BS"/>
</dbReference>
<keyword evidence="4" id="KW-1185">Reference proteome</keyword>
<dbReference type="Pfam" id="PF13499">
    <property type="entry name" value="EF-hand_7"/>
    <property type="match status" value="1"/>
</dbReference>
<dbReference type="Gene3D" id="1.10.238.10">
    <property type="entry name" value="EF-hand"/>
    <property type="match status" value="1"/>
</dbReference>
<dbReference type="SMART" id="SM00054">
    <property type="entry name" value="EFh"/>
    <property type="match status" value="2"/>
</dbReference>
<evidence type="ECO:0000313" key="4">
    <source>
        <dbReference type="Proteomes" id="UP001195483"/>
    </source>
</evidence>
<dbReference type="PROSITE" id="PS00018">
    <property type="entry name" value="EF_HAND_1"/>
    <property type="match status" value="1"/>
</dbReference>
<evidence type="ECO:0000259" key="2">
    <source>
        <dbReference type="PROSITE" id="PS50222"/>
    </source>
</evidence>
<comment type="caution">
    <text evidence="3">The sequence shown here is derived from an EMBL/GenBank/DDBJ whole genome shotgun (WGS) entry which is preliminary data.</text>
</comment>
<proteinExistence type="predicted"/>
<reference evidence="3" key="3">
    <citation type="submission" date="2023-05" db="EMBL/GenBank/DDBJ databases">
        <authorList>
            <person name="Smith C.H."/>
        </authorList>
    </citation>
    <scope>NUCLEOTIDE SEQUENCE</scope>
    <source>
        <strain evidence="3">CHS0354</strain>
        <tissue evidence="3">Mantle</tissue>
    </source>
</reference>